<evidence type="ECO:0000256" key="1">
    <source>
        <dbReference type="SAM" id="MobiDB-lite"/>
    </source>
</evidence>
<dbReference type="EMBL" id="PKSM01000168">
    <property type="protein sequence ID" value="POW05648.1"/>
    <property type="molecule type" value="Genomic_DNA"/>
</dbReference>
<feature type="compositionally biased region" description="Polar residues" evidence="1">
    <location>
        <begin position="133"/>
        <end position="142"/>
    </location>
</feature>
<dbReference type="PANTHER" id="PTHR45125">
    <property type="entry name" value="F21J9.4-RELATED"/>
    <property type="match status" value="1"/>
</dbReference>
<evidence type="ECO:0008006" key="4">
    <source>
        <dbReference type="Google" id="ProtNLM"/>
    </source>
</evidence>
<evidence type="ECO:0000313" key="3">
    <source>
        <dbReference type="Proteomes" id="UP000238274"/>
    </source>
</evidence>
<dbReference type="Proteomes" id="UP000238274">
    <property type="component" value="Unassembled WGS sequence"/>
</dbReference>
<name>A0A2S4V833_9BASI</name>
<dbReference type="VEuPathDB" id="FungiDB:PSHT_10669"/>
<dbReference type="AlphaFoldDB" id="A0A2S4V833"/>
<accession>A0A2S4V833</accession>
<reference evidence="3" key="3">
    <citation type="journal article" date="2018" name="Mol. Plant Microbe Interact.">
        <title>Genome sequence resources for the wheat stripe rust pathogen (Puccinia striiformis f. sp. tritici) and the barley stripe rust pathogen (Puccinia striiformis f. sp. hordei).</title>
        <authorList>
            <person name="Xia C."/>
            <person name="Wang M."/>
            <person name="Yin C."/>
            <person name="Cornejo O.E."/>
            <person name="Hulbert S.H."/>
            <person name="Chen X."/>
        </authorList>
    </citation>
    <scope>NUCLEOTIDE SEQUENCE [LARGE SCALE GENOMIC DNA]</scope>
    <source>
        <strain evidence="3">93TX-2</strain>
    </source>
</reference>
<keyword evidence="3" id="KW-1185">Reference proteome</keyword>
<reference evidence="3" key="2">
    <citation type="journal article" date="2018" name="BMC Genomics">
        <title>Genomic insights into host adaptation between the wheat stripe rust pathogen (Puccinia striiformis f. sp. tritici) and the barley stripe rust pathogen (Puccinia striiformis f. sp. hordei).</title>
        <authorList>
            <person name="Xia C."/>
            <person name="Wang M."/>
            <person name="Yin C."/>
            <person name="Cornejo O.E."/>
            <person name="Hulbert S.H."/>
            <person name="Chen X."/>
        </authorList>
    </citation>
    <scope>NUCLEOTIDE SEQUENCE [LARGE SCALE GENOMIC DNA]</scope>
    <source>
        <strain evidence="3">93TX-2</strain>
    </source>
</reference>
<evidence type="ECO:0000313" key="2">
    <source>
        <dbReference type="EMBL" id="POW05648.1"/>
    </source>
</evidence>
<gene>
    <name evidence="2" type="ORF">PSHT_10669</name>
</gene>
<dbReference type="PANTHER" id="PTHR45125:SF3">
    <property type="entry name" value="NO-APICAL-MERISTEM-ASSOCIATED CARBOXY-TERMINAL DOMAIN PROTEIN"/>
    <property type="match status" value="1"/>
</dbReference>
<proteinExistence type="predicted"/>
<dbReference type="VEuPathDB" id="FungiDB:PSTT_12397"/>
<comment type="caution">
    <text evidence="2">The sequence shown here is derived from an EMBL/GenBank/DDBJ whole genome shotgun (WGS) entry which is preliminary data.</text>
</comment>
<protein>
    <recommendedName>
        <fullName evidence="4">No apical meristem-associated C-terminal domain-containing protein</fullName>
    </recommendedName>
</protein>
<reference evidence="2 3" key="1">
    <citation type="submission" date="2017-12" db="EMBL/GenBank/DDBJ databases">
        <title>Gene loss provides genomic basis for host adaptation in cereal stripe rust fungi.</title>
        <authorList>
            <person name="Xia C."/>
        </authorList>
    </citation>
    <scope>NUCLEOTIDE SEQUENCE [LARGE SCALE GENOMIC DNA]</scope>
    <source>
        <strain evidence="2 3">93TX-2</strain>
    </source>
</reference>
<dbReference type="OrthoDB" id="2497879at2759"/>
<feature type="region of interest" description="Disordered" evidence="1">
    <location>
        <begin position="133"/>
        <end position="152"/>
    </location>
</feature>
<feature type="non-terminal residue" evidence="2">
    <location>
        <position position="228"/>
    </location>
</feature>
<feature type="compositionally biased region" description="Basic and acidic residues" evidence="1">
    <location>
        <begin position="143"/>
        <end position="152"/>
    </location>
</feature>
<organism evidence="2 3">
    <name type="scientific">Puccinia striiformis</name>
    <dbReference type="NCBI Taxonomy" id="27350"/>
    <lineage>
        <taxon>Eukaryota</taxon>
        <taxon>Fungi</taxon>
        <taxon>Dikarya</taxon>
        <taxon>Basidiomycota</taxon>
        <taxon>Pucciniomycotina</taxon>
        <taxon>Pucciniomycetes</taxon>
        <taxon>Pucciniales</taxon>
        <taxon>Pucciniaceae</taxon>
        <taxon>Puccinia</taxon>
    </lineage>
</organism>
<sequence length="228" mass="26029">MDNSEKQKSDVTKEKKIKESELMIETYVSVGFKLARTPIPAPAKNQPDCEREPTRAVESCWGIIIHRANKYCGCFLQVKQRLGSRKGRDDIAIDAKELFKANMGIPSMTDHCWAILHHTPKWQDMREELNQQAKINPPSSQRASEEKSTKMDDERYWAAKKKQYKNNVPVGLQEGPEELIKISREKLEATATVADNAIMVRNLANLDKLSLAFYANQKKSIAIRWGLI</sequence>